<reference evidence="1 2" key="1">
    <citation type="journal article" date="2012" name="Science">
        <title>The Paleozoic origin of enzymatic lignin decomposition reconstructed from 31 fungal genomes.</title>
        <authorList>
            <person name="Floudas D."/>
            <person name="Binder M."/>
            <person name="Riley R."/>
            <person name="Barry K."/>
            <person name="Blanchette R.A."/>
            <person name="Henrissat B."/>
            <person name="Martinez A.T."/>
            <person name="Otillar R."/>
            <person name="Spatafora J.W."/>
            <person name="Yadav J.S."/>
            <person name="Aerts A."/>
            <person name="Benoit I."/>
            <person name="Boyd A."/>
            <person name="Carlson A."/>
            <person name="Copeland A."/>
            <person name="Coutinho P.M."/>
            <person name="de Vries R.P."/>
            <person name="Ferreira P."/>
            <person name="Findley K."/>
            <person name="Foster B."/>
            <person name="Gaskell J."/>
            <person name="Glotzer D."/>
            <person name="Gorecki P."/>
            <person name="Heitman J."/>
            <person name="Hesse C."/>
            <person name="Hori C."/>
            <person name="Igarashi K."/>
            <person name="Jurgens J.A."/>
            <person name="Kallen N."/>
            <person name="Kersten P."/>
            <person name="Kohler A."/>
            <person name="Kuees U."/>
            <person name="Kumar T.K.A."/>
            <person name="Kuo A."/>
            <person name="LaButti K."/>
            <person name="Larrondo L.F."/>
            <person name="Lindquist E."/>
            <person name="Ling A."/>
            <person name="Lombard V."/>
            <person name="Lucas S."/>
            <person name="Lundell T."/>
            <person name="Martin R."/>
            <person name="McLaughlin D.J."/>
            <person name="Morgenstern I."/>
            <person name="Morin E."/>
            <person name="Murat C."/>
            <person name="Nagy L.G."/>
            <person name="Nolan M."/>
            <person name="Ohm R.A."/>
            <person name="Patyshakuliyeva A."/>
            <person name="Rokas A."/>
            <person name="Ruiz-Duenas F.J."/>
            <person name="Sabat G."/>
            <person name="Salamov A."/>
            <person name="Samejima M."/>
            <person name="Schmutz J."/>
            <person name="Slot J.C."/>
            <person name="St John F."/>
            <person name="Stenlid J."/>
            <person name="Sun H."/>
            <person name="Sun S."/>
            <person name="Syed K."/>
            <person name="Tsang A."/>
            <person name="Wiebenga A."/>
            <person name="Young D."/>
            <person name="Pisabarro A."/>
            <person name="Eastwood D.C."/>
            <person name="Martin F."/>
            <person name="Cullen D."/>
            <person name="Grigoriev I.V."/>
            <person name="Hibbett D.S."/>
        </authorList>
    </citation>
    <scope>NUCLEOTIDE SEQUENCE [LARGE SCALE GENOMIC DNA]</scope>
    <source>
        <strain evidence="1 2">DJM-731 SS1</strain>
    </source>
</reference>
<dbReference type="GeneID" id="63685953"/>
<dbReference type="Gene3D" id="3.80.10.10">
    <property type="entry name" value="Ribonuclease Inhibitor"/>
    <property type="match status" value="1"/>
</dbReference>
<sequence length="402" mass="44720">MSRPGGHMAPITSRRMLDELWRLVLEELVEENPTQLTIAPLLLVCKAWKTCGQSLLYRHLCFSGIRQLRAFYEHLFFHATEGRYPGLYTQTFTLWTRGLVLQELSHYVPRMLGYLHNIRAFHAQELDICSSILEPLDVVAKRTLCELSLTLCSAEADGAINLAIVSRFTGLKKLQLRMNWGADSTVFAIGRAPGFRMPRLVSLALSSPRVPPVHEFLAFLPRCELPALTSLDLDFPHLTADGTASLQPVFEKLGSQLRHLSYNVPEAARLPQTALVLSPNLELIEFKTAAPSIDLIHILPATIQQINIPVDFSFSEGPAGVVRFLNDWLAENPADCSLRRVQLTMKGLQRFDWRTVGLVSPVFAGQLMTSAILLGARGVHIIDGFKNTLIMVAASQLTGLCS</sequence>
<organism evidence="1 2">
    <name type="scientific">Dacryopinax primogenitus (strain DJM 731)</name>
    <name type="common">Brown rot fungus</name>
    <dbReference type="NCBI Taxonomy" id="1858805"/>
    <lineage>
        <taxon>Eukaryota</taxon>
        <taxon>Fungi</taxon>
        <taxon>Dikarya</taxon>
        <taxon>Basidiomycota</taxon>
        <taxon>Agaricomycotina</taxon>
        <taxon>Dacrymycetes</taxon>
        <taxon>Dacrymycetales</taxon>
        <taxon>Dacrymycetaceae</taxon>
        <taxon>Dacryopinax</taxon>
    </lineage>
</organism>
<dbReference type="EMBL" id="JH795881">
    <property type="protein sequence ID" value="EJT96699.1"/>
    <property type="molecule type" value="Genomic_DNA"/>
</dbReference>
<dbReference type="Proteomes" id="UP000030653">
    <property type="component" value="Unassembled WGS sequence"/>
</dbReference>
<evidence type="ECO:0008006" key="3">
    <source>
        <dbReference type="Google" id="ProtNLM"/>
    </source>
</evidence>
<evidence type="ECO:0000313" key="2">
    <source>
        <dbReference type="Proteomes" id="UP000030653"/>
    </source>
</evidence>
<dbReference type="InterPro" id="IPR032675">
    <property type="entry name" value="LRR_dom_sf"/>
</dbReference>
<keyword evidence="2" id="KW-1185">Reference proteome</keyword>
<dbReference type="RefSeq" id="XP_040623597.1">
    <property type="nucleotide sequence ID" value="XM_040770891.1"/>
</dbReference>
<name>M5FQ38_DACPD</name>
<gene>
    <name evidence="1" type="ORF">DACRYDRAFT_119916</name>
</gene>
<dbReference type="SUPFAM" id="SSF52047">
    <property type="entry name" value="RNI-like"/>
    <property type="match status" value="1"/>
</dbReference>
<evidence type="ECO:0000313" key="1">
    <source>
        <dbReference type="EMBL" id="EJT96699.1"/>
    </source>
</evidence>
<proteinExistence type="predicted"/>
<dbReference type="HOGENOM" id="CLU_685157_0_0_1"/>
<dbReference type="OrthoDB" id="3353485at2759"/>
<protein>
    <recommendedName>
        <fullName evidence="3">F-box domain-containing protein</fullName>
    </recommendedName>
</protein>
<dbReference type="AlphaFoldDB" id="M5FQ38"/>
<accession>M5FQ38</accession>